<dbReference type="AlphaFoldDB" id="A0A5Q5BT72"/>
<accession>A0A5Q5BT72</accession>
<gene>
    <name evidence="1" type="ordered locus">Mmcs_5588</name>
</gene>
<name>A0A5Q5BT72_MYCSS</name>
<evidence type="ECO:0000313" key="1">
    <source>
        <dbReference type="EMBL" id="ABG11688.1"/>
    </source>
</evidence>
<organism evidence="1">
    <name type="scientific">Mycobacterium sp. (strain MCS)</name>
    <dbReference type="NCBI Taxonomy" id="164756"/>
    <lineage>
        <taxon>Bacteria</taxon>
        <taxon>Bacillati</taxon>
        <taxon>Actinomycetota</taxon>
        <taxon>Actinomycetes</taxon>
        <taxon>Mycobacteriales</taxon>
        <taxon>Mycobacteriaceae</taxon>
        <taxon>Mycobacterium</taxon>
    </lineage>
</organism>
<keyword evidence="1" id="KW-0614">Plasmid</keyword>
<dbReference type="EMBL" id="CP000385">
    <property type="protein sequence ID" value="ABG11688.1"/>
    <property type="molecule type" value="Genomic_DNA"/>
</dbReference>
<geneLocation type="plasmid" evidence="1">
    <name>Plasmid1</name>
</geneLocation>
<proteinExistence type="predicted"/>
<protein>
    <submittedName>
        <fullName evidence="1">ATPase involved in DNA repair</fullName>
    </submittedName>
</protein>
<reference evidence="1" key="1">
    <citation type="submission" date="2006-06" db="EMBL/GenBank/DDBJ databases">
        <title>Complete sequence of plasmid of Mycobacterium sp. MCS.</title>
        <authorList>
            <consortium name="US DOE Joint Genome Institute"/>
            <person name="Copeland A."/>
            <person name="Lucas S."/>
            <person name="Lapidus A."/>
            <person name="Barry K."/>
            <person name="Detter J.C."/>
            <person name="Glavina del Rio T."/>
            <person name="Hammon N."/>
            <person name="Israni S."/>
            <person name="Dalin E."/>
            <person name="Tice H."/>
            <person name="Pitluck S."/>
            <person name="Martinez M."/>
            <person name="Schmutz J."/>
            <person name="Larimer F."/>
            <person name="Land M."/>
            <person name="Hauser L."/>
            <person name="Kyrpides N."/>
            <person name="Kim E."/>
            <person name="Miller C.D."/>
            <person name="Hughes J.E."/>
            <person name="Anderson A.J."/>
            <person name="Sims R.C."/>
            <person name="Richardson P."/>
        </authorList>
    </citation>
    <scope>NUCLEOTIDE SEQUENCE [LARGE SCALE GENOMIC DNA]</scope>
    <source>
        <strain evidence="1">MCS</strain>
        <plasmid evidence="1">Plasmid1</plasmid>
    </source>
</reference>
<sequence>MLGVGKTEWRDIKWNDQSIAAKKNVINSAQFIFSAYEDTARWRDDVSDLRKSKVTHQLLDCSDAHYFSDSDQHMRRGIVNTCGSACFRRPPFRLADRRLRAVSVG</sequence>
<dbReference type="KEGG" id="mmc:Mmcs_5588"/>